<dbReference type="InterPro" id="IPR006578">
    <property type="entry name" value="MADF-dom"/>
</dbReference>
<dbReference type="AlphaFoldDB" id="A0A0L0BTY0"/>
<gene>
    <name evidence="3" type="ORF">FF38_09179</name>
</gene>
<evidence type="ECO:0000313" key="4">
    <source>
        <dbReference type="Proteomes" id="UP000037069"/>
    </source>
</evidence>
<keyword evidence="4" id="KW-1185">Reference proteome</keyword>
<dbReference type="Proteomes" id="UP000037069">
    <property type="component" value="Unassembled WGS sequence"/>
</dbReference>
<dbReference type="Pfam" id="PF10545">
    <property type="entry name" value="MADF_DNA_bdg"/>
    <property type="match status" value="1"/>
</dbReference>
<reference evidence="3 4" key="1">
    <citation type="journal article" date="2015" name="Nat. Commun.">
        <title>Lucilia cuprina genome unlocks parasitic fly biology to underpin future interventions.</title>
        <authorList>
            <person name="Anstead C.A."/>
            <person name="Korhonen P.K."/>
            <person name="Young N.D."/>
            <person name="Hall R.S."/>
            <person name="Jex A.R."/>
            <person name="Murali S.C."/>
            <person name="Hughes D.S."/>
            <person name="Lee S.F."/>
            <person name="Perry T."/>
            <person name="Stroehlein A.J."/>
            <person name="Ansell B.R."/>
            <person name="Breugelmans B."/>
            <person name="Hofmann A."/>
            <person name="Qu J."/>
            <person name="Dugan S."/>
            <person name="Lee S.L."/>
            <person name="Chao H."/>
            <person name="Dinh H."/>
            <person name="Han Y."/>
            <person name="Doddapaneni H.V."/>
            <person name="Worley K.C."/>
            <person name="Muzny D.M."/>
            <person name="Ioannidis P."/>
            <person name="Waterhouse R.M."/>
            <person name="Zdobnov E.M."/>
            <person name="James P.J."/>
            <person name="Bagnall N.H."/>
            <person name="Kotze A.C."/>
            <person name="Gibbs R.A."/>
            <person name="Richards S."/>
            <person name="Batterham P."/>
            <person name="Gasser R.B."/>
        </authorList>
    </citation>
    <scope>NUCLEOTIDE SEQUENCE [LARGE SCALE GENOMIC DNA]</scope>
    <source>
        <strain evidence="3 4">LS</strain>
        <tissue evidence="3">Full body</tissue>
    </source>
</reference>
<name>A0A0L0BTY0_LUCCU</name>
<proteinExistence type="predicted"/>
<evidence type="ECO:0000256" key="1">
    <source>
        <dbReference type="SAM" id="MobiDB-lite"/>
    </source>
</evidence>
<accession>A0A0L0BTY0</accession>
<feature type="region of interest" description="Disordered" evidence="1">
    <location>
        <begin position="113"/>
        <end position="146"/>
    </location>
</feature>
<evidence type="ECO:0000259" key="2">
    <source>
        <dbReference type="PROSITE" id="PS51029"/>
    </source>
</evidence>
<feature type="compositionally biased region" description="Low complexity" evidence="1">
    <location>
        <begin position="113"/>
        <end position="138"/>
    </location>
</feature>
<dbReference type="PANTHER" id="PTHR21505:SF12">
    <property type="entry name" value="MADF DOMAIN-CONTAINING PROTEIN-RELATED"/>
    <property type="match status" value="1"/>
</dbReference>
<sequence>MDVKVPVAKKAQAEPCLWNASMDGYHNKAIRDIGWLNIADKFEPAYSVVDVTIKWTNLRIQYRGYAARSKTKSGQGTIEVPRWKYFNAMAFVGRAEDQQTQPTISNLNIAHGTDNNIDSDTPTTSTPTLSTPTITRRTQPSNQQSAATQIAETMRDAVNVMKERKENASDPNTSFANYILSELKTLNSTEAATVRKKVTLFFIQCLDEEKNSNSKN</sequence>
<dbReference type="OrthoDB" id="6577442at2759"/>
<organism evidence="3 4">
    <name type="scientific">Lucilia cuprina</name>
    <name type="common">Green bottle fly</name>
    <name type="synonym">Australian sheep blowfly</name>
    <dbReference type="NCBI Taxonomy" id="7375"/>
    <lineage>
        <taxon>Eukaryota</taxon>
        <taxon>Metazoa</taxon>
        <taxon>Ecdysozoa</taxon>
        <taxon>Arthropoda</taxon>
        <taxon>Hexapoda</taxon>
        <taxon>Insecta</taxon>
        <taxon>Pterygota</taxon>
        <taxon>Neoptera</taxon>
        <taxon>Endopterygota</taxon>
        <taxon>Diptera</taxon>
        <taxon>Brachycera</taxon>
        <taxon>Muscomorpha</taxon>
        <taxon>Oestroidea</taxon>
        <taxon>Calliphoridae</taxon>
        <taxon>Luciliinae</taxon>
        <taxon>Lucilia</taxon>
    </lineage>
</organism>
<comment type="caution">
    <text evidence="3">The sequence shown here is derived from an EMBL/GenBank/DDBJ whole genome shotgun (WGS) entry which is preliminary data.</text>
</comment>
<feature type="domain" description="MADF" evidence="2">
    <location>
        <begin position="6"/>
        <end position="97"/>
    </location>
</feature>
<dbReference type="PANTHER" id="PTHR21505">
    <property type="entry name" value="MADF DOMAIN-CONTAINING PROTEIN-RELATED"/>
    <property type="match status" value="1"/>
</dbReference>
<dbReference type="PROSITE" id="PS51029">
    <property type="entry name" value="MADF"/>
    <property type="match status" value="1"/>
</dbReference>
<dbReference type="EMBL" id="JRES01001347">
    <property type="protein sequence ID" value="KNC23507.1"/>
    <property type="molecule type" value="Genomic_DNA"/>
</dbReference>
<evidence type="ECO:0000313" key="3">
    <source>
        <dbReference type="EMBL" id="KNC23507.1"/>
    </source>
</evidence>
<dbReference type="SMART" id="SM00595">
    <property type="entry name" value="MADF"/>
    <property type="match status" value="1"/>
</dbReference>
<protein>
    <recommendedName>
        <fullName evidence="2">MADF domain-containing protein</fullName>
    </recommendedName>
</protein>